<dbReference type="GO" id="GO:0016887">
    <property type="term" value="F:ATP hydrolysis activity"/>
    <property type="evidence" value="ECO:0007669"/>
    <property type="project" value="InterPro"/>
</dbReference>
<organism evidence="2 3">
    <name type="scientific">Arachidicoccus ginsenosidivorans</name>
    <dbReference type="NCBI Taxonomy" id="496057"/>
    <lineage>
        <taxon>Bacteria</taxon>
        <taxon>Pseudomonadati</taxon>
        <taxon>Bacteroidota</taxon>
        <taxon>Chitinophagia</taxon>
        <taxon>Chitinophagales</taxon>
        <taxon>Chitinophagaceae</taxon>
        <taxon>Arachidicoccus</taxon>
    </lineage>
</organism>
<protein>
    <submittedName>
        <fullName evidence="2">AAA family ATPase</fullName>
    </submittedName>
</protein>
<gene>
    <name evidence="2" type="ORF">FSB73_02940</name>
</gene>
<dbReference type="KEGG" id="agi:FSB73_02940"/>
<dbReference type="Proteomes" id="UP000321291">
    <property type="component" value="Chromosome"/>
</dbReference>
<keyword evidence="3" id="KW-1185">Reference proteome</keyword>
<accession>A0A5B8VH02</accession>
<dbReference type="SUPFAM" id="SSF52540">
    <property type="entry name" value="P-loop containing nucleoside triphosphate hydrolases"/>
    <property type="match status" value="1"/>
</dbReference>
<evidence type="ECO:0000259" key="1">
    <source>
        <dbReference type="Pfam" id="PF13304"/>
    </source>
</evidence>
<dbReference type="Pfam" id="PF13304">
    <property type="entry name" value="AAA_21"/>
    <property type="match status" value="1"/>
</dbReference>
<dbReference type="PANTHER" id="PTHR43581:SF2">
    <property type="entry name" value="EXCINUCLEASE ATPASE SUBUNIT"/>
    <property type="match status" value="1"/>
</dbReference>
<dbReference type="InterPro" id="IPR027417">
    <property type="entry name" value="P-loop_NTPase"/>
</dbReference>
<name>A0A5B8VH02_9BACT</name>
<evidence type="ECO:0000313" key="3">
    <source>
        <dbReference type="Proteomes" id="UP000321291"/>
    </source>
</evidence>
<reference evidence="2 3" key="1">
    <citation type="journal article" date="2017" name="Int. J. Syst. Evol. Microbiol.">
        <title>Arachidicoccus ginsenosidivorans sp. nov., with ginsenoside-converting activity isolated from ginseng cultivating soil.</title>
        <authorList>
            <person name="Siddiqi M.Z."/>
            <person name="Aslam Z."/>
            <person name="Im W.T."/>
        </authorList>
    </citation>
    <scope>NUCLEOTIDE SEQUENCE [LARGE SCALE GENOMIC DNA]</scope>
    <source>
        <strain evidence="2 3">Gsoil 809</strain>
    </source>
</reference>
<dbReference type="EMBL" id="CP042434">
    <property type="protein sequence ID" value="QEC70794.1"/>
    <property type="molecule type" value="Genomic_DNA"/>
</dbReference>
<sequence>MKLQKLHLKNIGPFLDDEIEFATFENSKSQVTILTGENGTGKTIILDALRKLLLYHHGADIRAIGRNDDFYLKLNLNFNNQDITLNAAKRTNSVDEIFDVTKDDKPFRDIYEALIDVNKSKGNLWITNYWTSQNDHKPFHISSLDFIKPEQYLIGSLSGIQKNSETTKIVTYFDYYKSSDKTNERKEGEFIFDQLKKIFKISLYNGEFVHVERTNLLPLIRQNGFDVTLEKLSSGNLYLIQRLISILGQMYSVYKLNNLPIEDLCNTPGLVFIDEAENHLHPKWQKTFLNSILGMFPNLQIVVATHSPFIVGSVEGAKVYVCKPQADHSIISDETNLYSNKPIDEILSTEVFGETSPFASIAIDELLEERKKAIGNGDKVEENKIEARLLKINPQYFSYLNIEKIVPNLKVTN</sequence>
<dbReference type="AlphaFoldDB" id="A0A5B8VH02"/>
<dbReference type="RefSeq" id="WP_146780054.1">
    <property type="nucleotide sequence ID" value="NZ_CP042434.1"/>
</dbReference>
<dbReference type="PANTHER" id="PTHR43581">
    <property type="entry name" value="ATP/GTP PHOSPHATASE"/>
    <property type="match status" value="1"/>
</dbReference>
<dbReference type="GO" id="GO:0005524">
    <property type="term" value="F:ATP binding"/>
    <property type="evidence" value="ECO:0007669"/>
    <property type="project" value="InterPro"/>
</dbReference>
<feature type="domain" description="ATPase AAA-type core" evidence="1">
    <location>
        <begin position="31"/>
        <end position="311"/>
    </location>
</feature>
<evidence type="ECO:0000313" key="2">
    <source>
        <dbReference type="EMBL" id="QEC70794.1"/>
    </source>
</evidence>
<proteinExistence type="predicted"/>
<dbReference type="InterPro" id="IPR003959">
    <property type="entry name" value="ATPase_AAA_core"/>
</dbReference>
<dbReference type="InterPro" id="IPR051396">
    <property type="entry name" value="Bact_Antivir_Def_Nuclease"/>
</dbReference>
<dbReference type="Gene3D" id="3.40.50.300">
    <property type="entry name" value="P-loop containing nucleotide triphosphate hydrolases"/>
    <property type="match status" value="1"/>
</dbReference>
<dbReference type="OrthoDB" id="9805802at2"/>